<sequence>MAFYTENHIENHWYRSDGVTCAEIEDRRILSKKRLILADPARRQDKGFFGFYMFSTDLVSLLVVVACAMRLPIYMLCNPELRRVITNTMKLHIKPKIQQCKSDYL</sequence>
<protein>
    <submittedName>
        <fullName evidence="2">Uncharacterized protein</fullName>
    </submittedName>
</protein>
<proteinExistence type="predicted"/>
<organism evidence="2 3">
    <name type="scientific">Ancylostoma ceylanicum</name>
    <dbReference type="NCBI Taxonomy" id="53326"/>
    <lineage>
        <taxon>Eukaryota</taxon>
        <taxon>Metazoa</taxon>
        <taxon>Ecdysozoa</taxon>
        <taxon>Nematoda</taxon>
        <taxon>Chromadorea</taxon>
        <taxon>Rhabditida</taxon>
        <taxon>Rhabditina</taxon>
        <taxon>Rhabditomorpha</taxon>
        <taxon>Strongyloidea</taxon>
        <taxon>Ancylostomatidae</taxon>
        <taxon>Ancylostomatinae</taxon>
        <taxon>Ancylostoma</taxon>
    </lineage>
</organism>
<accession>A0A0D6M9X5</accession>
<keyword evidence="1" id="KW-1133">Transmembrane helix</keyword>
<dbReference type="PANTHER" id="PTHR46709">
    <property type="entry name" value="PROTEIN CBG23488-RELATED"/>
    <property type="match status" value="1"/>
</dbReference>
<name>A0A0D6M9X5_9BILA</name>
<evidence type="ECO:0000256" key="1">
    <source>
        <dbReference type="SAM" id="Phobius"/>
    </source>
</evidence>
<keyword evidence="1" id="KW-0812">Transmembrane</keyword>
<dbReference type="Proteomes" id="UP000054495">
    <property type="component" value="Unassembled WGS sequence"/>
</dbReference>
<dbReference type="PANTHER" id="PTHR46709:SF4">
    <property type="entry name" value="G-PROTEIN COUPLED RECEPTORS FAMILY 1 PROFILE DOMAIN-CONTAINING PROTEIN"/>
    <property type="match status" value="1"/>
</dbReference>
<dbReference type="EMBL" id="KE124856">
    <property type="protein sequence ID" value="EPB76692.1"/>
    <property type="molecule type" value="Genomic_DNA"/>
</dbReference>
<gene>
    <name evidence="2" type="ORF">ANCCEY_04202</name>
</gene>
<feature type="transmembrane region" description="Helical" evidence="1">
    <location>
        <begin position="49"/>
        <end position="73"/>
    </location>
</feature>
<keyword evidence="1" id="KW-0472">Membrane</keyword>
<evidence type="ECO:0000313" key="3">
    <source>
        <dbReference type="Proteomes" id="UP000054495"/>
    </source>
</evidence>
<evidence type="ECO:0000313" key="2">
    <source>
        <dbReference type="EMBL" id="EPB76692.1"/>
    </source>
</evidence>
<keyword evidence="3" id="KW-1185">Reference proteome</keyword>
<reference evidence="2 3" key="1">
    <citation type="submission" date="2013-05" db="EMBL/GenBank/DDBJ databases">
        <title>Draft genome of the parasitic nematode Anyclostoma ceylanicum.</title>
        <authorList>
            <person name="Mitreva M."/>
        </authorList>
    </citation>
    <scope>NUCLEOTIDE SEQUENCE [LARGE SCALE GENOMIC DNA]</scope>
</reference>
<dbReference type="AlphaFoldDB" id="A0A0D6M9X5"/>